<protein>
    <submittedName>
        <fullName evidence="1">Uncharacterized protein</fullName>
    </submittedName>
</protein>
<gene>
    <name evidence="1" type="ORF">GCM10025872_26450</name>
</gene>
<name>A0ABN6YUA5_9MICO</name>
<organism evidence="1">
    <name type="scientific">Barrientosiimonas endolithica</name>
    <dbReference type="NCBI Taxonomy" id="1535208"/>
    <lineage>
        <taxon>Bacteria</taxon>
        <taxon>Bacillati</taxon>
        <taxon>Actinomycetota</taxon>
        <taxon>Actinomycetes</taxon>
        <taxon>Micrococcales</taxon>
        <taxon>Dermacoccaceae</taxon>
        <taxon>Barrientosiimonas</taxon>
    </lineage>
</organism>
<accession>A0ABN6YUA5</accession>
<dbReference type="EMBL" id="AP027735">
    <property type="protein sequence ID" value="BDZ58988.1"/>
    <property type="molecule type" value="Genomic_DNA"/>
</dbReference>
<reference evidence="1" key="2">
    <citation type="submission" date="2023-02" db="EMBL/GenBank/DDBJ databases">
        <authorList>
            <person name="Sun Q."/>
            <person name="Mori K."/>
        </authorList>
    </citation>
    <scope>NUCLEOTIDE SEQUENCE</scope>
    <source>
        <strain evidence="1">NBRC 110608</strain>
    </source>
</reference>
<dbReference type="RefSeq" id="WP_289231210.1">
    <property type="nucleotide sequence ID" value="NZ_AP027735.1"/>
</dbReference>
<reference evidence="1" key="1">
    <citation type="journal article" date="2014" name="Int. J. Syst. Evol. Microbiol.">
        <title>Complete genome of a new Firmicutes species belonging to the dominant human colonic microbiota ('Ruminococcus bicirculans') reveals two chromosomes and a selective capacity to utilize plant glucans.</title>
        <authorList>
            <consortium name="NISC Comparative Sequencing Program"/>
            <person name="Wegmann U."/>
            <person name="Louis P."/>
            <person name="Goesmann A."/>
            <person name="Henrissat B."/>
            <person name="Duncan S.H."/>
            <person name="Flint H.J."/>
        </authorList>
    </citation>
    <scope>NUCLEOTIDE SEQUENCE</scope>
    <source>
        <strain evidence="1">NBRC 110608</strain>
    </source>
</reference>
<sequence length="72" mass="7652">MTTARSAAWRGTARVVFLEQSRPESPCTDDGRRYRTVELESTAGGRSAKVVEDGGLGAGEVVRRWSASAPAA</sequence>
<evidence type="ECO:0000313" key="1">
    <source>
        <dbReference type="EMBL" id="BDZ58988.1"/>
    </source>
</evidence>
<proteinExistence type="predicted"/>